<gene>
    <name evidence="2" type="ORF">F444_21636</name>
</gene>
<feature type="region of interest" description="Disordered" evidence="1">
    <location>
        <begin position="129"/>
        <end position="155"/>
    </location>
</feature>
<evidence type="ECO:0000313" key="3">
    <source>
        <dbReference type="Proteomes" id="UP000028582"/>
    </source>
</evidence>
<feature type="compositionally biased region" description="Basic residues" evidence="1">
    <location>
        <begin position="130"/>
        <end position="147"/>
    </location>
</feature>
<evidence type="ECO:0000313" key="2">
    <source>
        <dbReference type="EMBL" id="ETO60132.1"/>
    </source>
</evidence>
<proteinExistence type="predicted"/>
<accession>A0A080Z0H1</accession>
<organism evidence="2 3">
    <name type="scientific">Phytophthora nicotianae P1976</name>
    <dbReference type="NCBI Taxonomy" id="1317066"/>
    <lineage>
        <taxon>Eukaryota</taxon>
        <taxon>Sar</taxon>
        <taxon>Stramenopiles</taxon>
        <taxon>Oomycota</taxon>
        <taxon>Peronosporomycetes</taxon>
        <taxon>Peronosporales</taxon>
        <taxon>Peronosporaceae</taxon>
        <taxon>Phytophthora</taxon>
    </lineage>
</organism>
<sequence length="213" mass="22987">MIASKHRVLNGTTKFKTLCRRGTQIMGIMSRNETVVFNEMMAALGEFQEITKDGVVPTIGRGGHRAGTLVTPATPRITGGTEAVATGTESVTVGTDEMNSSLLTKRQVTSSVIEGSDAPRPAAFTINKSAKSRGRPKVRKQQKRSEKKSRIPCGKQKATKLIQGTLAPVPSLSNLMNVLGEDYSYSDIKEPLQVLSERSLPQTKKAITGIFTP</sequence>
<dbReference type="OrthoDB" id="129337at2759"/>
<dbReference type="EMBL" id="ANJA01003997">
    <property type="protein sequence ID" value="ETO60132.1"/>
    <property type="molecule type" value="Genomic_DNA"/>
</dbReference>
<dbReference type="Proteomes" id="UP000028582">
    <property type="component" value="Unassembled WGS sequence"/>
</dbReference>
<protein>
    <submittedName>
        <fullName evidence="2">Uncharacterized protein</fullName>
    </submittedName>
</protein>
<dbReference type="AlphaFoldDB" id="A0A080Z0H1"/>
<reference evidence="2 3" key="1">
    <citation type="submission" date="2013-11" db="EMBL/GenBank/DDBJ databases">
        <title>The Genome Sequence of Phytophthora parasitica P1976.</title>
        <authorList>
            <consortium name="The Broad Institute Genomics Platform"/>
            <person name="Russ C."/>
            <person name="Tyler B."/>
            <person name="Panabieres F."/>
            <person name="Shan W."/>
            <person name="Tripathy S."/>
            <person name="Grunwald N."/>
            <person name="Machado M."/>
            <person name="Johnson C.S."/>
            <person name="Walker B."/>
            <person name="Young S."/>
            <person name="Zeng Q."/>
            <person name="Gargeya S."/>
            <person name="Fitzgerald M."/>
            <person name="Haas B."/>
            <person name="Abouelleil A."/>
            <person name="Allen A.W."/>
            <person name="Alvarado L."/>
            <person name="Arachchi H.M."/>
            <person name="Berlin A.M."/>
            <person name="Chapman S.B."/>
            <person name="Gainer-Dewar J."/>
            <person name="Goldberg J."/>
            <person name="Griggs A."/>
            <person name="Gujja S."/>
            <person name="Hansen M."/>
            <person name="Howarth C."/>
            <person name="Imamovic A."/>
            <person name="Ireland A."/>
            <person name="Larimer J."/>
            <person name="McCowan C."/>
            <person name="Murphy C."/>
            <person name="Pearson M."/>
            <person name="Poon T.W."/>
            <person name="Priest M."/>
            <person name="Roberts A."/>
            <person name="Saif S."/>
            <person name="Shea T."/>
            <person name="Sisk P."/>
            <person name="Sykes S."/>
            <person name="Wortman J."/>
            <person name="Nusbaum C."/>
            <person name="Birren B."/>
        </authorList>
    </citation>
    <scope>NUCLEOTIDE SEQUENCE [LARGE SCALE GENOMIC DNA]</scope>
    <source>
        <strain evidence="2 3">P1976</strain>
    </source>
</reference>
<comment type="caution">
    <text evidence="2">The sequence shown here is derived from an EMBL/GenBank/DDBJ whole genome shotgun (WGS) entry which is preliminary data.</text>
</comment>
<evidence type="ECO:0000256" key="1">
    <source>
        <dbReference type="SAM" id="MobiDB-lite"/>
    </source>
</evidence>
<name>A0A080Z0H1_PHYNI</name>